<dbReference type="RefSeq" id="WP_015148014.1">
    <property type="nucleotide sequence ID" value="NC_019693.1"/>
</dbReference>
<keyword evidence="7" id="KW-0670">Pyruvate</keyword>
<gene>
    <name evidence="7" type="ORF">Oscil6304_1676</name>
</gene>
<keyword evidence="4 5" id="KW-0408">Iron</keyword>
<evidence type="ECO:0000313" key="8">
    <source>
        <dbReference type="Proteomes" id="UP000010367"/>
    </source>
</evidence>
<dbReference type="Proteomes" id="UP000010367">
    <property type="component" value="Chromosome"/>
</dbReference>
<feature type="domain" description="VOC" evidence="6">
    <location>
        <begin position="2"/>
        <end position="132"/>
    </location>
</feature>
<dbReference type="AlphaFoldDB" id="K9TFQ3"/>
<dbReference type="KEGG" id="oac:Oscil6304_1676"/>
<comment type="cofactor">
    <cofactor evidence="5">
        <name>Fe cation</name>
        <dbReference type="ChEBI" id="CHEBI:24875"/>
    </cofactor>
    <text evidence="5">Binds 1 Fe cation per subunit.</text>
</comment>
<name>K9TFQ3_9CYAN</name>
<feature type="binding site" evidence="5">
    <location>
        <position position="343"/>
    </location>
    <ligand>
        <name>Fe cation</name>
        <dbReference type="ChEBI" id="CHEBI:24875"/>
    </ligand>
</feature>
<dbReference type="InterPro" id="IPR037523">
    <property type="entry name" value="VOC_core"/>
</dbReference>
<dbReference type="GO" id="GO:0003868">
    <property type="term" value="F:4-hydroxyphenylpyruvate dioxygenase activity"/>
    <property type="evidence" value="ECO:0007669"/>
    <property type="project" value="UniProtKB-EC"/>
</dbReference>
<dbReference type="Gene3D" id="3.10.180.10">
    <property type="entry name" value="2,3-Dihydroxybiphenyl 1,2-Dioxygenase, domain 1"/>
    <property type="match status" value="2"/>
</dbReference>
<evidence type="ECO:0000256" key="2">
    <source>
        <dbReference type="ARBA" id="ARBA00022723"/>
    </source>
</evidence>
<feature type="binding site" evidence="5">
    <location>
        <position position="181"/>
    </location>
    <ligand>
        <name>Fe cation</name>
        <dbReference type="ChEBI" id="CHEBI:24875"/>
    </ligand>
</feature>
<dbReference type="STRING" id="56110.Oscil6304_1676"/>
<evidence type="ECO:0000256" key="1">
    <source>
        <dbReference type="ARBA" id="ARBA00005877"/>
    </source>
</evidence>
<proteinExistence type="inferred from homology"/>
<organism evidence="7 8">
    <name type="scientific">Oscillatoria acuminata PCC 6304</name>
    <dbReference type="NCBI Taxonomy" id="56110"/>
    <lineage>
        <taxon>Bacteria</taxon>
        <taxon>Bacillati</taxon>
        <taxon>Cyanobacteriota</taxon>
        <taxon>Cyanophyceae</taxon>
        <taxon>Oscillatoriophycideae</taxon>
        <taxon>Oscillatoriales</taxon>
        <taxon>Oscillatoriaceae</taxon>
        <taxon>Oscillatoria</taxon>
    </lineage>
</organism>
<evidence type="ECO:0000313" key="7">
    <source>
        <dbReference type="EMBL" id="AFY81370.1"/>
    </source>
</evidence>
<dbReference type="PIRSF" id="PIRSF009283">
    <property type="entry name" value="HPP_dOase"/>
    <property type="match status" value="1"/>
</dbReference>
<keyword evidence="8" id="KW-1185">Reference proteome</keyword>
<dbReference type="InterPro" id="IPR005956">
    <property type="entry name" value="4OHPhenylPyrv_dOase"/>
</dbReference>
<dbReference type="EMBL" id="CP003607">
    <property type="protein sequence ID" value="AFY81370.1"/>
    <property type="molecule type" value="Genomic_DNA"/>
</dbReference>
<keyword evidence="7" id="KW-0560">Oxidoreductase</keyword>
<dbReference type="CDD" id="cd07250">
    <property type="entry name" value="HPPD_C_like"/>
    <property type="match status" value="1"/>
</dbReference>
<dbReference type="eggNOG" id="COG3185">
    <property type="taxonomic scope" value="Bacteria"/>
</dbReference>
<dbReference type="OrthoDB" id="9780241at2"/>
<dbReference type="PANTHER" id="PTHR11959">
    <property type="entry name" value="4-HYDROXYPHENYLPYRUVATE DIOXYGENASE"/>
    <property type="match status" value="1"/>
</dbReference>
<dbReference type="InterPro" id="IPR041736">
    <property type="entry name" value="4OHPhenylPyrv_dOase_N"/>
</dbReference>
<dbReference type="HOGENOM" id="CLU_034004_1_1_3"/>
<dbReference type="NCBIfam" id="TIGR01263">
    <property type="entry name" value="4HPPD"/>
    <property type="match status" value="1"/>
</dbReference>
<evidence type="ECO:0000256" key="5">
    <source>
        <dbReference type="PIRSR" id="PIRSR009283-1"/>
    </source>
</evidence>
<dbReference type="InterPro" id="IPR004360">
    <property type="entry name" value="Glyas_Fos-R_dOase_dom"/>
</dbReference>
<evidence type="ECO:0000259" key="6">
    <source>
        <dbReference type="PROSITE" id="PS51819"/>
    </source>
</evidence>
<dbReference type="GO" id="GO:0006572">
    <property type="term" value="P:L-tyrosine catabolic process"/>
    <property type="evidence" value="ECO:0007669"/>
    <property type="project" value="TreeGrafter"/>
</dbReference>
<sequence>MEIDHIHFYVKDATAQRDWFVDCLGFEAVASFTHTDTHTELIQSGLVRFALSSPLSVASPVAEYLDRHPPGVADIAFAVQDLASCLHQATAAGAKILQPIQQEQPPSFPPLKWAKIAGWGELSHTLIQRVDSPDAIPSFSDQIYPILPHETFEKLPYSTPKFVPPSTSPPLSQSLYLHIDHFVLNVERGDLKAALSWYERVFGFQGQQTFDIQTERSGLHSQVMIYPESSIQFPINEPTSDTSQVQEFLEINQGPGIQHIALKTNHILGTIAQLRENGVSFIDVPPTYYATLRQRLGFDEGSAEWQDIQRKKILVDWHPETPNSLLLQTFTQPIFEQPTFFFEVIERRQEAAGFGEGNFQALFEAIEREQLKREKQHSP</sequence>
<keyword evidence="3" id="KW-0677">Repeat</keyword>
<keyword evidence="7" id="KW-0223">Dioxygenase</keyword>
<dbReference type="InterPro" id="IPR041735">
    <property type="entry name" value="4OHPhenylPyrv_dOase_C"/>
</dbReference>
<dbReference type="PATRIC" id="fig|56110.3.peg.2015"/>
<evidence type="ECO:0000256" key="4">
    <source>
        <dbReference type="ARBA" id="ARBA00023004"/>
    </source>
</evidence>
<dbReference type="InterPro" id="IPR029068">
    <property type="entry name" value="Glyas_Bleomycin-R_OHBP_Dase"/>
</dbReference>
<feature type="domain" description="VOC" evidence="6">
    <location>
        <begin position="178"/>
        <end position="332"/>
    </location>
</feature>
<dbReference type="GO" id="GO:0046872">
    <property type="term" value="F:metal ion binding"/>
    <property type="evidence" value="ECO:0007669"/>
    <property type="project" value="UniProtKB-KW"/>
</dbReference>
<comment type="similarity">
    <text evidence="1">Belongs to the 4HPPD family.</text>
</comment>
<keyword evidence="2 5" id="KW-0479">Metal-binding</keyword>
<protein>
    <submittedName>
        <fullName evidence="7">4-hydroxyphenylpyruvate dioxygenase</fullName>
        <ecNumber evidence="7">1.13.11.27</ecNumber>
    </submittedName>
</protein>
<dbReference type="PROSITE" id="PS51819">
    <property type="entry name" value="VOC"/>
    <property type="match status" value="2"/>
</dbReference>
<accession>K9TFQ3</accession>
<dbReference type="InParanoid" id="K9TFQ3"/>
<dbReference type="CDD" id="cd08342">
    <property type="entry name" value="HPPD_N_like"/>
    <property type="match status" value="1"/>
</dbReference>
<dbReference type="EC" id="1.13.11.27" evidence="7"/>
<dbReference type="Pfam" id="PF00903">
    <property type="entry name" value="Glyoxalase"/>
    <property type="match status" value="2"/>
</dbReference>
<dbReference type="PANTHER" id="PTHR11959:SF1">
    <property type="entry name" value="4-HYDROXYPHENYLPYRUVATE DIOXYGENASE"/>
    <property type="match status" value="1"/>
</dbReference>
<evidence type="ECO:0000256" key="3">
    <source>
        <dbReference type="ARBA" id="ARBA00022737"/>
    </source>
</evidence>
<reference evidence="7 8" key="1">
    <citation type="submission" date="2012-06" db="EMBL/GenBank/DDBJ databases">
        <title>Finished chromosome of genome of Oscillatoria acuminata PCC 6304.</title>
        <authorList>
            <consortium name="US DOE Joint Genome Institute"/>
            <person name="Gugger M."/>
            <person name="Coursin T."/>
            <person name="Rippka R."/>
            <person name="Tandeau De Marsac N."/>
            <person name="Huntemann M."/>
            <person name="Wei C.-L."/>
            <person name="Han J."/>
            <person name="Detter J.C."/>
            <person name="Han C."/>
            <person name="Tapia R."/>
            <person name="Davenport K."/>
            <person name="Daligault H."/>
            <person name="Erkkila T."/>
            <person name="Gu W."/>
            <person name="Munk A.C.C."/>
            <person name="Teshima H."/>
            <person name="Xu Y."/>
            <person name="Chain P."/>
            <person name="Chen A."/>
            <person name="Krypides N."/>
            <person name="Mavromatis K."/>
            <person name="Markowitz V."/>
            <person name="Szeto E."/>
            <person name="Ivanova N."/>
            <person name="Mikhailova N."/>
            <person name="Ovchinnikova G."/>
            <person name="Pagani I."/>
            <person name="Pati A."/>
            <person name="Goodwin L."/>
            <person name="Peters L."/>
            <person name="Pitluck S."/>
            <person name="Woyke T."/>
            <person name="Kerfeld C."/>
        </authorList>
    </citation>
    <scope>NUCLEOTIDE SEQUENCE [LARGE SCALE GENOMIC DNA]</scope>
    <source>
        <strain evidence="7 8">PCC 6304</strain>
    </source>
</reference>
<feature type="binding site" evidence="5">
    <location>
        <position position="259"/>
    </location>
    <ligand>
        <name>Fe cation</name>
        <dbReference type="ChEBI" id="CHEBI:24875"/>
    </ligand>
</feature>
<dbReference type="SUPFAM" id="SSF54593">
    <property type="entry name" value="Glyoxalase/Bleomycin resistance protein/Dihydroxybiphenyl dioxygenase"/>
    <property type="match status" value="1"/>
</dbReference>